<sequence>MRNNPAAARTRILSATFSQVTLDQAAALVGILFEYRFVLSPDMGNSQTDLFGRESVELLPLDPHAASIVVADAFELEHDQILSHFQENWATLKHSIVYKGLVADLRSHVAVSELIEHTRWV</sequence>
<protein>
    <submittedName>
        <fullName evidence="1">Uncharacterized protein</fullName>
    </submittedName>
</protein>
<gene>
    <name evidence="1" type="ORF">Mal52_16970</name>
</gene>
<dbReference type="Proteomes" id="UP000319383">
    <property type="component" value="Chromosome"/>
</dbReference>
<organism evidence="1 2">
    <name type="scientific">Symmachiella dynata</name>
    <dbReference type="NCBI Taxonomy" id="2527995"/>
    <lineage>
        <taxon>Bacteria</taxon>
        <taxon>Pseudomonadati</taxon>
        <taxon>Planctomycetota</taxon>
        <taxon>Planctomycetia</taxon>
        <taxon>Planctomycetales</taxon>
        <taxon>Planctomycetaceae</taxon>
        <taxon>Symmachiella</taxon>
    </lineage>
</organism>
<evidence type="ECO:0000313" key="1">
    <source>
        <dbReference type="EMBL" id="QDU43225.1"/>
    </source>
</evidence>
<dbReference type="EMBL" id="CP036276">
    <property type="protein sequence ID" value="QDU43225.1"/>
    <property type="molecule type" value="Genomic_DNA"/>
</dbReference>
<dbReference type="RefSeq" id="WP_197534748.1">
    <property type="nucleotide sequence ID" value="NZ_CP036276.1"/>
</dbReference>
<evidence type="ECO:0000313" key="2">
    <source>
        <dbReference type="Proteomes" id="UP000319383"/>
    </source>
</evidence>
<proteinExistence type="predicted"/>
<keyword evidence="2" id="KW-1185">Reference proteome</keyword>
<dbReference type="AlphaFoldDB" id="A0A517ZLC1"/>
<dbReference type="KEGG" id="sdyn:Mal52_16970"/>
<name>A0A517ZLC1_9PLAN</name>
<accession>A0A517ZLC1</accession>
<reference evidence="1 2" key="1">
    <citation type="submission" date="2019-02" db="EMBL/GenBank/DDBJ databases">
        <title>Deep-cultivation of Planctomycetes and their phenomic and genomic characterization uncovers novel biology.</title>
        <authorList>
            <person name="Wiegand S."/>
            <person name="Jogler M."/>
            <person name="Boedeker C."/>
            <person name="Pinto D."/>
            <person name="Vollmers J."/>
            <person name="Rivas-Marin E."/>
            <person name="Kohn T."/>
            <person name="Peeters S.H."/>
            <person name="Heuer A."/>
            <person name="Rast P."/>
            <person name="Oberbeckmann S."/>
            <person name="Bunk B."/>
            <person name="Jeske O."/>
            <person name="Meyerdierks A."/>
            <person name="Storesund J.E."/>
            <person name="Kallscheuer N."/>
            <person name="Luecker S."/>
            <person name="Lage O.M."/>
            <person name="Pohl T."/>
            <person name="Merkel B.J."/>
            <person name="Hornburger P."/>
            <person name="Mueller R.-W."/>
            <person name="Bruemmer F."/>
            <person name="Labrenz M."/>
            <person name="Spormann A.M."/>
            <person name="Op den Camp H."/>
            <person name="Overmann J."/>
            <person name="Amann R."/>
            <person name="Jetten M.S.M."/>
            <person name="Mascher T."/>
            <person name="Medema M.H."/>
            <person name="Devos D.P."/>
            <person name="Kaster A.-K."/>
            <person name="Ovreas L."/>
            <person name="Rohde M."/>
            <person name="Galperin M.Y."/>
            <person name="Jogler C."/>
        </authorList>
    </citation>
    <scope>NUCLEOTIDE SEQUENCE [LARGE SCALE GENOMIC DNA]</scope>
    <source>
        <strain evidence="1 2">Mal52</strain>
    </source>
</reference>